<evidence type="ECO:0000313" key="3">
    <source>
        <dbReference type="Proteomes" id="UP000275846"/>
    </source>
</evidence>
<reference evidence="2 3" key="2">
    <citation type="submission" date="2018-11" db="EMBL/GenBank/DDBJ databases">
        <authorList>
            <consortium name="Pathogen Informatics"/>
        </authorList>
    </citation>
    <scope>NUCLEOTIDE SEQUENCE [LARGE SCALE GENOMIC DNA]</scope>
    <source>
        <strain evidence="2 3">NST_G2</strain>
    </source>
</reference>
<name>A0A183SYU3_SCHSO</name>
<dbReference type="WBParaSite" id="SSLN_0000975101-mRNA-1">
    <property type="protein sequence ID" value="SSLN_0000975101-mRNA-1"/>
    <property type="gene ID" value="SSLN_0000975101"/>
</dbReference>
<gene>
    <name evidence="2" type="ORF">SSLN_LOCUS9391</name>
</gene>
<organism evidence="4">
    <name type="scientific">Schistocephalus solidus</name>
    <name type="common">Tapeworm</name>
    <dbReference type="NCBI Taxonomy" id="70667"/>
    <lineage>
        <taxon>Eukaryota</taxon>
        <taxon>Metazoa</taxon>
        <taxon>Spiralia</taxon>
        <taxon>Lophotrochozoa</taxon>
        <taxon>Platyhelminthes</taxon>
        <taxon>Cestoda</taxon>
        <taxon>Eucestoda</taxon>
        <taxon>Diphyllobothriidea</taxon>
        <taxon>Diphyllobothriidae</taxon>
        <taxon>Schistocephalus</taxon>
    </lineage>
</organism>
<protein>
    <submittedName>
        <fullName evidence="4">Endo/exonuclease/phosphatase domain-containing protein</fullName>
    </submittedName>
</protein>
<dbReference type="OrthoDB" id="191371at2759"/>
<evidence type="ECO:0000313" key="4">
    <source>
        <dbReference type="WBParaSite" id="SSLN_0000975101-mRNA-1"/>
    </source>
</evidence>
<evidence type="ECO:0000256" key="1">
    <source>
        <dbReference type="SAM" id="MobiDB-lite"/>
    </source>
</evidence>
<keyword evidence="3" id="KW-1185">Reference proteome</keyword>
<reference evidence="4" key="1">
    <citation type="submission" date="2016-06" db="UniProtKB">
        <authorList>
            <consortium name="WormBaseParasite"/>
        </authorList>
    </citation>
    <scope>IDENTIFICATION</scope>
</reference>
<proteinExistence type="predicted"/>
<dbReference type="EMBL" id="UYSU01035214">
    <property type="protein sequence ID" value="VDL95776.1"/>
    <property type="molecule type" value="Genomic_DNA"/>
</dbReference>
<evidence type="ECO:0000313" key="2">
    <source>
        <dbReference type="EMBL" id="VDL95776.1"/>
    </source>
</evidence>
<dbReference type="Proteomes" id="UP000275846">
    <property type="component" value="Unassembled WGS sequence"/>
</dbReference>
<accession>A0A183SYU3</accession>
<feature type="region of interest" description="Disordered" evidence="1">
    <location>
        <begin position="1"/>
        <end position="21"/>
    </location>
</feature>
<dbReference type="AlphaFoldDB" id="A0A183SYU3"/>
<sequence>MFERFRPFQEQPTGMEDGARLPLPPWRDKFSNIISAYTSPLAISDETDYVFSEDLHALLVTVPKADKLIVLGDFNACVRTDRATWRKVLGPMVSLASLTTLFFSYESALNTT</sequence>